<evidence type="ECO:0000259" key="3">
    <source>
        <dbReference type="PROSITE" id="PS50850"/>
    </source>
</evidence>
<keyword evidence="2" id="KW-0812">Transmembrane</keyword>
<dbReference type="EMBL" id="CP090895">
    <property type="protein sequence ID" value="ULT88909.1"/>
    <property type="molecule type" value="Genomic_DNA"/>
</dbReference>
<feature type="transmembrane region" description="Helical" evidence="2">
    <location>
        <begin position="319"/>
        <end position="338"/>
    </location>
</feature>
<sequence length="498" mass="56411">MYDWFVTQFMPPKRRTNYTFGFTHRRSGHQMATTTRRGIHMNPVKNRFRYLVVFLGLACLTSILSNYIIINFTFICMKDDPTGIELSENGTTYNRYDYSVAEKSAIVWAVAVGTILGTGPINYSYVRFGARIPFFIAGMVSAFATILTPIGAYLGLPYLLALRFAQGLAYSADFAAIGIVCVRWAPLTQTGLFISILTSFSPAATVMTNAASGWLCKSSYGWQSAFYVHGVIGFLIFAAWLYFYNDDPQFNKKVSAKELITIQKNKTQAHIERDSFVPYWEICKNRVILTVWINSFFEMTTLILLLTYSPIYFRKVLDFSVIETGMLISLSAVAHMPAKLISGWLSDRQFLSERVRMWFFNTSSVGLAGFMCVTLAYIPVTWKYTSVVMFSIVYTLMGTNCGGFYKCGTFAARQYAHFVLAMIQFMKCIALFAAPATVAIFVSDESSHTQWGYVYILNGSLMFIANILFFPMATDQPQPFTFVTRKTVEEEKKKRQIA</sequence>
<reference evidence="5 7" key="2">
    <citation type="submission" date="2022-04" db="EMBL/GenBank/DDBJ databases">
        <title>Chromosome-level reference genomes for two strains of Caenorhabditis briggsae: an improved platform for comparative genomics.</title>
        <authorList>
            <person name="Stevens L."/>
            <person name="Andersen E."/>
        </authorList>
    </citation>
    <scope>NUCLEOTIDE SEQUENCE [LARGE SCALE GENOMIC DNA]</scope>
    <source>
        <strain evidence="5">VX34</strain>
        <tissue evidence="5">Whole-organism</tissue>
    </source>
</reference>
<dbReference type="SUPFAM" id="SSF103473">
    <property type="entry name" value="MFS general substrate transporter"/>
    <property type="match status" value="1"/>
</dbReference>
<dbReference type="InterPro" id="IPR011701">
    <property type="entry name" value="MFS"/>
</dbReference>
<dbReference type="AlphaFoldDB" id="A0AAE9F4Z0"/>
<reference evidence="4 6" key="1">
    <citation type="submission" date="2022-02" db="EMBL/GenBank/DDBJ databases">
        <title>Chromosome-level reference genomes for two strains of Caenorhabditis briggsae: an improved platform for comparative genomics.</title>
        <authorList>
            <person name="Stevens L."/>
            <person name="Andersen E.C."/>
        </authorList>
    </citation>
    <scope>NUCLEOTIDE SEQUENCE [LARGE SCALE GENOMIC DNA]</scope>
    <source>
        <strain evidence="4">QX1410_ONT</strain>
        <tissue evidence="4">Whole-organism</tissue>
    </source>
</reference>
<feature type="transmembrane region" description="Helical" evidence="2">
    <location>
        <begin position="105"/>
        <end position="125"/>
    </location>
</feature>
<keyword evidence="2" id="KW-1133">Transmembrane helix</keyword>
<dbReference type="InterPro" id="IPR020846">
    <property type="entry name" value="MFS_dom"/>
</dbReference>
<gene>
    <name evidence="4" type="ORF">L3Y34_007837</name>
    <name evidence="5" type="ORF">L5515_007680</name>
</gene>
<dbReference type="EMBL" id="CP092624">
    <property type="protein sequence ID" value="UMM34740.1"/>
    <property type="molecule type" value="Genomic_DNA"/>
</dbReference>
<dbReference type="Gene3D" id="1.20.1250.20">
    <property type="entry name" value="MFS general substrate transporter like domains"/>
    <property type="match status" value="2"/>
</dbReference>
<feature type="transmembrane region" description="Helical" evidence="2">
    <location>
        <begin position="226"/>
        <end position="244"/>
    </location>
</feature>
<evidence type="ECO:0000313" key="4">
    <source>
        <dbReference type="EMBL" id="ULT88909.1"/>
    </source>
</evidence>
<feature type="transmembrane region" description="Helical" evidence="2">
    <location>
        <begin position="132"/>
        <end position="156"/>
    </location>
</feature>
<evidence type="ECO:0000256" key="1">
    <source>
        <dbReference type="ARBA" id="ARBA00004141"/>
    </source>
</evidence>
<feature type="transmembrane region" description="Helical" evidence="2">
    <location>
        <begin position="384"/>
        <end position="405"/>
    </location>
</feature>
<dbReference type="Proteomes" id="UP000827892">
    <property type="component" value="Chromosome V"/>
</dbReference>
<protein>
    <recommendedName>
        <fullName evidence="3">Major facilitator superfamily (MFS) profile domain-containing protein</fullName>
    </recommendedName>
</protein>
<keyword evidence="2" id="KW-0472">Membrane</keyword>
<organism evidence="5 7">
    <name type="scientific">Caenorhabditis briggsae</name>
    <dbReference type="NCBI Taxonomy" id="6238"/>
    <lineage>
        <taxon>Eukaryota</taxon>
        <taxon>Metazoa</taxon>
        <taxon>Ecdysozoa</taxon>
        <taxon>Nematoda</taxon>
        <taxon>Chromadorea</taxon>
        <taxon>Rhabditida</taxon>
        <taxon>Rhabditina</taxon>
        <taxon>Rhabditomorpha</taxon>
        <taxon>Rhabditoidea</taxon>
        <taxon>Rhabditidae</taxon>
        <taxon>Peloderinae</taxon>
        <taxon>Caenorhabditis</taxon>
    </lineage>
</organism>
<dbReference type="PANTHER" id="PTHR45757:SF17">
    <property type="entry name" value="MAJOR FACILITATOR SUPERFAMILY (MFS) PROFILE DOMAIN-CONTAINING PROTEIN"/>
    <property type="match status" value="1"/>
</dbReference>
<feature type="domain" description="Major facilitator superfamily (MFS) profile" evidence="3">
    <location>
        <begin position="51"/>
        <end position="477"/>
    </location>
</feature>
<accession>A0AAE9F4Z0</accession>
<dbReference type="Pfam" id="PF07690">
    <property type="entry name" value="MFS_1"/>
    <property type="match status" value="1"/>
</dbReference>
<feature type="transmembrane region" description="Helical" evidence="2">
    <location>
        <begin position="358"/>
        <end position="378"/>
    </location>
</feature>
<feature type="transmembrane region" description="Helical" evidence="2">
    <location>
        <begin position="50"/>
        <end position="70"/>
    </location>
</feature>
<feature type="transmembrane region" description="Helical" evidence="2">
    <location>
        <begin position="291"/>
        <end position="313"/>
    </location>
</feature>
<evidence type="ECO:0000313" key="6">
    <source>
        <dbReference type="Proteomes" id="UP000827892"/>
    </source>
</evidence>
<name>A0AAE9F4Z0_CAEBR</name>
<feature type="transmembrane region" description="Helical" evidence="2">
    <location>
        <begin position="453"/>
        <end position="470"/>
    </location>
</feature>
<keyword evidence="7" id="KW-1185">Reference proteome</keyword>
<evidence type="ECO:0000313" key="7">
    <source>
        <dbReference type="Proteomes" id="UP000829354"/>
    </source>
</evidence>
<dbReference type="GO" id="GO:0016020">
    <property type="term" value="C:membrane"/>
    <property type="evidence" value="ECO:0007669"/>
    <property type="project" value="UniProtKB-SubCell"/>
</dbReference>
<dbReference type="GO" id="GO:0022857">
    <property type="term" value="F:transmembrane transporter activity"/>
    <property type="evidence" value="ECO:0007669"/>
    <property type="project" value="InterPro"/>
</dbReference>
<proteinExistence type="predicted"/>
<feature type="transmembrane region" description="Helical" evidence="2">
    <location>
        <begin position="192"/>
        <end position="214"/>
    </location>
</feature>
<evidence type="ECO:0000256" key="2">
    <source>
        <dbReference type="SAM" id="Phobius"/>
    </source>
</evidence>
<comment type="subcellular location">
    <subcellularLocation>
        <location evidence="1">Membrane</location>
        <topology evidence="1">Multi-pass membrane protein</topology>
    </subcellularLocation>
</comment>
<feature type="transmembrane region" description="Helical" evidence="2">
    <location>
        <begin position="417"/>
        <end position="441"/>
    </location>
</feature>
<dbReference type="Proteomes" id="UP000829354">
    <property type="component" value="Chromosome V"/>
</dbReference>
<dbReference type="PANTHER" id="PTHR45757">
    <property type="entry name" value="PROTEIN CBG23364-RELATED"/>
    <property type="match status" value="1"/>
</dbReference>
<dbReference type="PROSITE" id="PS50850">
    <property type="entry name" value="MFS"/>
    <property type="match status" value="1"/>
</dbReference>
<evidence type="ECO:0000313" key="5">
    <source>
        <dbReference type="EMBL" id="UMM34740.1"/>
    </source>
</evidence>
<feature type="transmembrane region" description="Helical" evidence="2">
    <location>
        <begin position="168"/>
        <end position="185"/>
    </location>
</feature>
<dbReference type="InterPro" id="IPR036259">
    <property type="entry name" value="MFS_trans_sf"/>
</dbReference>